<dbReference type="PANTHER" id="PTHR34980">
    <property type="entry name" value="INNER MEMBRANE PROTEIN-RELATED-RELATED"/>
    <property type="match status" value="1"/>
</dbReference>
<dbReference type="GO" id="GO:0005886">
    <property type="term" value="C:plasma membrane"/>
    <property type="evidence" value="ECO:0007669"/>
    <property type="project" value="TreeGrafter"/>
</dbReference>
<dbReference type="Pfam" id="PF13248">
    <property type="entry name" value="Zn_ribbon_3"/>
    <property type="match status" value="1"/>
</dbReference>
<evidence type="ECO:0000259" key="3">
    <source>
        <dbReference type="Pfam" id="PF13248"/>
    </source>
</evidence>
<dbReference type="RefSeq" id="WP_015326787.1">
    <property type="nucleotide sequence ID" value="NC_019978.1"/>
</dbReference>
<dbReference type="Pfam" id="PF05656">
    <property type="entry name" value="DUF805"/>
    <property type="match status" value="1"/>
</dbReference>
<dbReference type="InterPro" id="IPR008523">
    <property type="entry name" value="DUF805"/>
</dbReference>
<protein>
    <submittedName>
        <fullName evidence="4">Putative membrane protein</fullName>
    </submittedName>
</protein>
<keyword evidence="1" id="KW-0812">Transmembrane</keyword>
<proteinExistence type="predicted"/>
<dbReference type="PANTHER" id="PTHR34980:SF2">
    <property type="entry name" value="INNER MEMBRANE PROTEIN YHAH-RELATED"/>
    <property type="match status" value="1"/>
</dbReference>
<reference evidence="5" key="1">
    <citation type="submission" date="2012-02" db="EMBL/GenBank/DDBJ databases">
        <title>The complete genome of Halobacteroides halobius DSM 5150.</title>
        <authorList>
            <person name="Lucas S."/>
            <person name="Copeland A."/>
            <person name="Lapidus A."/>
            <person name="Glavina del Rio T."/>
            <person name="Dalin E."/>
            <person name="Tice H."/>
            <person name="Bruce D."/>
            <person name="Goodwin L."/>
            <person name="Pitluck S."/>
            <person name="Peters L."/>
            <person name="Mikhailova N."/>
            <person name="Gu W."/>
            <person name="Kyrpides N."/>
            <person name="Mavromatis K."/>
            <person name="Ivanova N."/>
            <person name="Brettin T."/>
            <person name="Detter J.C."/>
            <person name="Han C."/>
            <person name="Larimer F."/>
            <person name="Land M."/>
            <person name="Hauser L."/>
            <person name="Markowitz V."/>
            <person name="Cheng J.-F."/>
            <person name="Hugenholtz P."/>
            <person name="Woyke T."/>
            <person name="Wu D."/>
            <person name="Tindall B."/>
            <person name="Pomrenke H."/>
            <person name="Brambilla E."/>
            <person name="Klenk H.-P."/>
            <person name="Eisen J.A."/>
        </authorList>
    </citation>
    <scope>NUCLEOTIDE SEQUENCE [LARGE SCALE GENOMIC DNA]</scope>
    <source>
        <strain evidence="5">ATCC 35273 / DSM 5150 / MD-1</strain>
    </source>
</reference>
<name>L0K700_HALHC</name>
<accession>L0K700</accession>
<feature type="transmembrane region" description="Helical" evidence="1">
    <location>
        <begin position="24"/>
        <end position="51"/>
    </location>
</feature>
<feature type="domain" description="DZANK-type" evidence="2">
    <location>
        <begin position="170"/>
        <end position="213"/>
    </location>
</feature>
<dbReference type="AlphaFoldDB" id="L0K700"/>
<dbReference type="InterPro" id="IPR059113">
    <property type="entry name" value="Znf_ribbon"/>
</dbReference>
<dbReference type="InterPro" id="IPR025874">
    <property type="entry name" value="DZR"/>
</dbReference>
<evidence type="ECO:0000259" key="2">
    <source>
        <dbReference type="Pfam" id="PF12773"/>
    </source>
</evidence>
<dbReference type="HOGENOM" id="CLU_1228512_0_0_9"/>
<organism evidence="4 5">
    <name type="scientific">Halobacteroides halobius (strain ATCC 35273 / DSM 5150 / MD-1)</name>
    <dbReference type="NCBI Taxonomy" id="748449"/>
    <lineage>
        <taxon>Bacteria</taxon>
        <taxon>Bacillati</taxon>
        <taxon>Bacillota</taxon>
        <taxon>Clostridia</taxon>
        <taxon>Halanaerobiales</taxon>
        <taxon>Halobacteroidaceae</taxon>
        <taxon>Halobacteroides</taxon>
    </lineage>
</organism>
<evidence type="ECO:0000313" key="4">
    <source>
        <dbReference type="EMBL" id="AGB41062.1"/>
    </source>
</evidence>
<keyword evidence="1" id="KW-0472">Membrane</keyword>
<dbReference type="KEGG" id="hhl:Halha_1111"/>
<sequence>MSYYLEVLKEYTEFGGRIRRKKYWMFNLISFIVAFILAAVEPSLAGLYGVAIFLPSLGANIRRLHDTGRSGWWFLISFVPFVGPIILLVFLIQDSKPGENQYGLNPKVKLQNNLTDNGNIKPRRVSSPKEQLALDNSKVECNECNKILDVDSEFCPNCGVKVIPEGKKECDNCNSLIDEEAEFCSKCGEKAIVTCPECENKLNFGIDFCPDCGFDVNNKNSSKEV</sequence>
<feature type="domain" description="Putative zinc-ribbon" evidence="3">
    <location>
        <begin position="137"/>
        <end position="161"/>
    </location>
</feature>
<dbReference type="PATRIC" id="fig|748449.3.peg.1069"/>
<dbReference type="eggNOG" id="COG3152">
    <property type="taxonomic scope" value="Bacteria"/>
</dbReference>
<gene>
    <name evidence="4" type="ordered locus">Halha_1111</name>
</gene>
<dbReference type="Pfam" id="PF12773">
    <property type="entry name" value="DZR"/>
    <property type="match status" value="1"/>
</dbReference>
<keyword evidence="1" id="KW-1133">Transmembrane helix</keyword>
<dbReference type="EMBL" id="CP003359">
    <property type="protein sequence ID" value="AGB41062.1"/>
    <property type="molecule type" value="Genomic_DNA"/>
</dbReference>
<evidence type="ECO:0000256" key="1">
    <source>
        <dbReference type="SAM" id="Phobius"/>
    </source>
</evidence>
<keyword evidence="5" id="KW-1185">Reference proteome</keyword>
<dbReference type="Proteomes" id="UP000010880">
    <property type="component" value="Chromosome"/>
</dbReference>
<feature type="transmembrane region" description="Helical" evidence="1">
    <location>
        <begin position="71"/>
        <end position="92"/>
    </location>
</feature>
<evidence type="ECO:0000313" key="5">
    <source>
        <dbReference type="Proteomes" id="UP000010880"/>
    </source>
</evidence>